<dbReference type="STRING" id="1641875.XM53_01850"/>
<feature type="domain" description="FAD-dependent urate hydroxylase HpyO/Asp monooxygenase CreE-like FAD/NAD(P)-binding" evidence="1">
    <location>
        <begin position="10"/>
        <end position="159"/>
    </location>
</feature>
<evidence type="ECO:0000259" key="1">
    <source>
        <dbReference type="Pfam" id="PF13454"/>
    </source>
</evidence>
<organism evidence="2 3">
    <name type="scientific">Roseovarius atlanticus</name>
    <dbReference type="NCBI Taxonomy" id="1641875"/>
    <lineage>
        <taxon>Bacteria</taxon>
        <taxon>Pseudomonadati</taxon>
        <taxon>Pseudomonadota</taxon>
        <taxon>Alphaproteobacteria</taxon>
        <taxon>Rhodobacterales</taxon>
        <taxon>Roseobacteraceae</taxon>
        <taxon>Roseovarius</taxon>
    </lineage>
</organism>
<dbReference type="AlphaFoldDB" id="A0A0T5P029"/>
<dbReference type="InterPro" id="IPR052189">
    <property type="entry name" value="L-asp_N-monooxygenase_NS-form"/>
</dbReference>
<dbReference type="EMBL" id="LAXJ01000002">
    <property type="protein sequence ID" value="KRS14486.1"/>
    <property type="molecule type" value="Genomic_DNA"/>
</dbReference>
<dbReference type="PANTHER" id="PTHR40254">
    <property type="entry name" value="BLR0577 PROTEIN"/>
    <property type="match status" value="1"/>
</dbReference>
<evidence type="ECO:0000313" key="3">
    <source>
        <dbReference type="Proteomes" id="UP000051295"/>
    </source>
</evidence>
<protein>
    <recommendedName>
        <fullName evidence="1">FAD-dependent urate hydroxylase HpyO/Asp monooxygenase CreE-like FAD/NAD(P)-binding domain-containing protein</fullName>
    </recommendedName>
</protein>
<gene>
    <name evidence="2" type="ORF">XM53_01850</name>
</gene>
<comment type="caution">
    <text evidence="2">The sequence shown here is derived from an EMBL/GenBank/DDBJ whole genome shotgun (WGS) entry which is preliminary data.</text>
</comment>
<name>A0A0T5P029_9RHOB</name>
<dbReference type="PANTHER" id="PTHR40254:SF1">
    <property type="entry name" value="BLR0577 PROTEIN"/>
    <property type="match status" value="1"/>
</dbReference>
<proteinExistence type="predicted"/>
<reference evidence="2 3" key="1">
    <citation type="submission" date="2015-04" db="EMBL/GenBank/DDBJ databases">
        <title>The draft genome sequence of Roseovarius sp.R12b.</title>
        <authorList>
            <person name="Li G."/>
            <person name="Lai Q."/>
            <person name="Shao Z."/>
            <person name="Yan P."/>
        </authorList>
    </citation>
    <scope>NUCLEOTIDE SEQUENCE [LARGE SCALE GENOMIC DNA]</scope>
    <source>
        <strain evidence="2 3">R12B</strain>
    </source>
</reference>
<keyword evidence="3" id="KW-1185">Reference proteome</keyword>
<dbReference type="RefSeq" id="WP_057789683.1">
    <property type="nucleotide sequence ID" value="NZ_LAXJ01000002.1"/>
</dbReference>
<sequence>MAGGNSVKIAVVGFGPRGLGALEALAEQAGPAANALHVDLFEPSFTPGAGPNFDPGESPVCQLNIPMRDIDIRPPHGSRCGAFASWLDDAPGPDGFPRRCDLGRYLAARFDDLNRGSGLRLRHDTAAIDGVKRTDRGWVLSGGPQSFGPYDEVLLTLGQPAVEPDEQLADWQAHAADTGAVLRQAYPARELQRDAARWAGQTVAIRGLALSAFDVIRVLTLGQGGRFETGRYIASGREPGLLVPFSLDGLPPYPKPETAALDARFDPTQAETETFARAIAAASKAAPDAARALVFDAILPAVRRVLDQVGGKSGEAAAWLAAEWDDPRSQETGPASAALAAGIAMADDSLAPSTGFVFGQVWRKWQDTLRRGYNPATTPPETAHLLTAFDEGLKRYSYGPPVSACRELMALVEAGVVTLDFTADPEISLSRTGWTLAAQGRRAETSVMVDGVLPSPDLSRISAPLVTGLIEQGWLCAIADGLGAQVAADGQLVDSTGKRVPGLGFLGRLALGSVIAADSLHDCFGQASVRWARGVIARNPPRPE</sequence>
<dbReference type="InterPro" id="IPR036188">
    <property type="entry name" value="FAD/NAD-bd_sf"/>
</dbReference>
<dbReference type="PATRIC" id="fig|1641875.4.peg.1460"/>
<dbReference type="Pfam" id="PF13454">
    <property type="entry name" value="NAD_binding_9"/>
    <property type="match status" value="1"/>
</dbReference>
<dbReference type="Proteomes" id="UP000051295">
    <property type="component" value="Unassembled WGS sequence"/>
</dbReference>
<accession>A0A0T5P029</accession>
<dbReference type="InterPro" id="IPR038732">
    <property type="entry name" value="HpyO/CreE_NAD-binding"/>
</dbReference>
<dbReference type="SUPFAM" id="SSF51905">
    <property type="entry name" value="FAD/NAD(P)-binding domain"/>
    <property type="match status" value="1"/>
</dbReference>
<evidence type="ECO:0000313" key="2">
    <source>
        <dbReference type="EMBL" id="KRS14486.1"/>
    </source>
</evidence>
<dbReference type="OrthoDB" id="6309046at2"/>